<evidence type="ECO:0000313" key="2">
    <source>
        <dbReference type="EMBL" id="TFJ98611.1"/>
    </source>
</evidence>
<evidence type="ECO:0000256" key="1">
    <source>
        <dbReference type="SAM" id="MobiDB-lite"/>
    </source>
</evidence>
<comment type="caution">
    <text evidence="2">The sequence shown here is derived from an EMBL/GenBank/DDBJ whole genome shotgun (WGS) entry which is preliminary data.</text>
</comment>
<evidence type="ECO:0000313" key="3">
    <source>
        <dbReference type="Proteomes" id="UP000297703"/>
    </source>
</evidence>
<organism evidence="2 3">
    <name type="scientific">Platysternon megacephalum</name>
    <name type="common">big-headed turtle</name>
    <dbReference type="NCBI Taxonomy" id="55544"/>
    <lineage>
        <taxon>Eukaryota</taxon>
        <taxon>Metazoa</taxon>
        <taxon>Chordata</taxon>
        <taxon>Craniata</taxon>
        <taxon>Vertebrata</taxon>
        <taxon>Euteleostomi</taxon>
        <taxon>Archelosauria</taxon>
        <taxon>Testudinata</taxon>
        <taxon>Testudines</taxon>
        <taxon>Cryptodira</taxon>
        <taxon>Durocryptodira</taxon>
        <taxon>Testudinoidea</taxon>
        <taxon>Platysternidae</taxon>
        <taxon>Platysternon</taxon>
    </lineage>
</organism>
<dbReference type="Proteomes" id="UP000297703">
    <property type="component" value="Unassembled WGS sequence"/>
</dbReference>
<feature type="region of interest" description="Disordered" evidence="1">
    <location>
        <begin position="127"/>
        <end position="151"/>
    </location>
</feature>
<name>A0A4D9DQS0_9SAUR</name>
<dbReference type="EMBL" id="QXTE01000383">
    <property type="protein sequence ID" value="TFJ98611.1"/>
    <property type="molecule type" value="Genomic_DNA"/>
</dbReference>
<feature type="compositionally biased region" description="Basic and acidic residues" evidence="1">
    <location>
        <begin position="131"/>
        <end position="143"/>
    </location>
</feature>
<gene>
    <name evidence="2" type="ORF">DR999_PMT19466</name>
</gene>
<sequence>MLSTVGHNRKKTAIHCKCIHVLPQCRPHSVLLHACQQRPCQEVLSFESPIPSLVHALPSAPLPKAVKAAQLFTIWEASSGSQFFTIKMCQSPTSPALTTPSSSSQKASFQCMGGKVWDITTSTLAGQRLDGSQERRKTSKDRNPSQVLSSAVLKCNVTDAHPKTGKASAKAR</sequence>
<keyword evidence="3" id="KW-1185">Reference proteome</keyword>
<proteinExistence type="predicted"/>
<reference evidence="2 3" key="1">
    <citation type="submission" date="2019-04" db="EMBL/GenBank/DDBJ databases">
        <title>Draft genome of the big-headed turtle Platysternon megacephalum.</title>
        <authorList>
            <person name="Gong S."/>
        </authorList>
    </citation>
    <scope>NUCLEOTIDE SEQUENCE [LARGE SCALE GENOMIC DNA]</scope>
    <source>
        <strain evidence="2">DO16091913</strain>
        <tissue evidence="2">Muscle</tissue>
    </source>
</reference>
<protein>
    <submittedName>
        <fullName evidence="2">Ribonuclease-like</fullName>
    </submittedName>
</protein>
<accession>A0A4D9DQS0</accession>
<dbReference type="AlphaFoldDB" id="A0A4D9DQS0"/>
<reference evidence="2 3" key="2">
    <citation type="submission" date="2019-04" db="EMBL/GenBank/DDBJ databases">
        <title>The genome sequence of big-headed turtle.</title>
        <authorList>
            <person name="Gong S."/>
        </authorList>
    </citation>
    <scope>NUCLEOTIDE SEQUENCE [LARGE SCALE GENOMIC DNA]</scope>
    <source>
        <strain evidence="2">DO16091913</strain>
        <tissue evidence="2">Muscle</tissue>
    </source>
</reference>